<proteinExistence type="predicted"/>
<dbReference type="PROSITE" id="PS50088">
    <property type="entry name" value="ANK_REPEAT"/>
    <property type="match status" value="2"/>
</dbReference>
<dbReference type="EMBL" id="DAATVP010000028">
    <property type="protein sequence ID" value="HAF0301425.1"/>
    <property type="molecule type" value="Genomic_DNA"/>
</dbReference>
<dbReference type="SMART" id="SM00248">
    <property type="entry name" value="ANK"/>
    <property type="match status" value="2"/>
</dbReference>
<keyword evidence="1" id="KW-0040">ANK repeat</keyword>
<dbReference type="AlphaFoldDB" id="A0A603JVD5"/>
<dbReference type="InterPro" id="IPR036770">
    <property type="entry name" value="Ankyrin_rpt-contain_sf"/>
</dbReference>
<evidence type="ECO:0008006" key="3">
    <source>
        <dbReference type="Google" id="ProtNLM"/>
    </source>
</evidence>
<protein>
    <recommendedName>
        <fullName evidence="3">Ankyrin repeat domain-containing protein</fullName>
    </recommendedName>
</protein>
<sequence length="184" mass="21562">MSLLEEAKKRLTETEVEFLNILRKWDALTVKDYVKSGKIGVNHVFRIPLLETEKDNIEAYNKHNIKTIDDYLDNTYYTMLHYAVIAQQTTLVEIICSLGADIEAKGKEISQWTHILNNSTPLQLSVWYPHYKDITNILLKNGANRFYKNDENFKAEYLMLSDFQRKELIKKLVSAEEEVIFKPE</sequence>
<dbReference type="InterPro" id="IPR002110">
    <property type="entry name" value="Ankyrin_rpt"/>
</dbReference>
<evidence type="ECO:0000256" key="1">
    <source>
        <dbReference type="PROSITE-ProRule" id="PRU00023"/>
    </source>
</evidence>
<reference evidence="2" key="2">
    <citation type="submission" date="2018-07" db="EMBL/GenBank/DDBJ databases">
        <authorList>
            <consortium name="NCBI Pathogen Detection Project"/>
        </authorList>
    </citation>
    <scope>NUCLEOTIDE SEQUENCE</scope>
    <source>
        <strain evidence="2">09051564_33_guinea_fowl_Incl1_ESC-S_2009</strain>
    </source>
</reference>
<accession>A0A603JVD5</accession>
<feature type="repeat" description="ANK" evidence="1">
    <location>
        <begin position="75"/>
        <end position="107"/>
    </location>
</feature>
<comment type="caution">
    <text evidence="2">The sequence shown here is derived from an EMBL/GenBank/DDBJ whole genome shotgun (WGS) entry which is preliminary data.</text>
</comment>
<evidence type="ECO:0000313" key="2">
    <source>
        <dbReference type="EMBL" id="HAF0301425.1"/>
    </source>
</evidence>
<dbReference type="SUPFAM" id="SSF48403">
    <property type="entry name" value="Ankyrin repeat"/>
    <property type="match status" value="1"/>
</dbReference>
<reference evidence="2" key="1">
    <citation type="journal article" date="2018" name="Genome Biol.">
        <title>SKESA: strategic k-mer extension for scrupulous assemblies.</title>
        <authorList>
            <person name="Souvorov A."/>
            <person name="Agarwala R."/>
            <person name="Lipman D.J."/>
        </authorList>
    </citation>
    <scope>NUCLEOTIDE SEQUENCE</scope>
    <source>
        <strain evidence="2">09051564_33_guinea_fowl_Incl1_ESC-S_2009</strain>
    </source>
</reference>
<name>A0A603JVD5_SALIN</name>
<dbReference type="Gene3D" id="1.25.40.20">
    <property type="entry name" value="Ankyrin repeat-containing domain"/>
    <property type="match status" value="1"/>
</dbReference>
<feature type="repeat" description="ANK" evidence="1">
    <location>
        <begin position="117"/>
        <end position="150"/>
    </location>
</feature>
<gene>
    <name evidence="2" type="ORF">G9W72_004571</name>
</gene>
<organism evidence="2">
    <name type="scientific">Salmonella infantis</name>
    <dbReference type="NCBI Taxonomy" id="595"/>
    <lineage>
        <taxon>Bacteria</taxon>
        <taxon>Pseudomonadati</taxon>
        <taxon>Pseudomonadota</taxon>
        <taxon>Gammaproteobacteria</taxon>
        <taxon>Enterobacterales</taxon>
        <taxon>Enterobacteriaceae</taxon>
        <taxon>Salmonella</taxon>
    </lineage>
</organism>